<dbReference type="EMBL" id="CP002345">
    <property type="protein sequence ID" value="ADQ79540.1"/>
    <property type="molecule type" value="Genomic_DNA"/>
</dbReference>
<keyword evidence="4 6" id="KW-1133">Transmembrane helix</keyword>
<evidence type="ECO:0000256" key="2">
    <source>
        <dbReference type="ARBA" id="ARBA00022475"/>
    </source>
</evidence>
<keyword evidence="8" id="KW-1185">Reference proteome</keyword>
<keyword evidence="5 6" id="KW-0472">Membrane</keyword>
<feature type="transmembrane region" description="Helical" evidence="6">
    <location>
        <begin position="39"/>
        <end position="60"/>
    </location>
</feature>
<feature type="transmembrane region" description="Helical" evidence="6">
    <location>
        <begin position="182"/>
        <end position="206"/>
    </location>
</feature>
<reference evidence="7 8" key="2">
    <citation type="journal article" date="2011" name="Stand. Genomic Sci.">
        <title>Complete genome sequence of Paludibacter propionicigenes type strain (WB4).</title>
        <authorList>
            <person name="Gronow S."/>
            <person name="Munk C."/>
            <person name="Lapidus A."/>
            <person name="Nolan M."/>
            <person name="Lucas S."/>
            <person name="Hammon N."/>
            <person name="Deshpande S."/>
            <person name="Cheng J.F."/>
            <person name="Tapia R."/>
            <person name="Han C."/>
            <person name="Goodwin L."/>
            <person name="Pitluck S."/>
            <person name="Liolios K."/>
            <person name="Ivanova N."/>
            <person name="Mavromatis K."/>
            <person name="Mikhailova N."/>
            <person name="Pati A."/>
            <person name="Chen A."/>
            <person name="Palaniappan K."/>
            <person name="Land M."/>
            <person name="Hauser L."/>
            <person name="Chang Y.J."/>
            <person name="Jeffries C.D."/>
            <person name="Brambilla E."/>
            <person name="Rohde M."/>
            <person name="Goker M."/>
            <person name="Detter J.C."/>
            <person name="Woyke T."/>
            <person name="Bristow J."/>
            <person name="Eisen J.A."/>
            <person name="Markowitz V."/>
            <person name="Hugenholtz P."/>
            <person name="Kyrpides N.C."/>
            <person name="Klenk H.P."/>
        </authorList>
    </citation>
    <scope>NUCLEOTIDE SEQUENCE [LARGE SCALE GENOMIC DNA]</scope>
    <source>
        <strain evidence="8">DSM 17365 / JCM 13257 / WB4</strain>
    </source>
</reference>
<dbReference type="Proteomes" id="UP000008718">
    <property type="component" value="Chromosome"/>
</dbReference>
<dbReference type="PANTHER" id="PTHR30086:SF20">
    <property type="entry name" value="ARGININE EXPORTER PROTEIN ARGO-RELATED"/>
    <property type="match status" value="1"/>
</dbReference>
<dbReference type="GO" id="GO:0015171">
    <property type="term" value="F:amino acid transmembrane transporter activity"/>
    <property type="evidence" value="ECO:0007669"/>
    <property type="project" value="TreeGrafter"/>
</dbReference>
<dbReference type="HOGENOM" id="CLU_087840_1_1_10"/>
<dbReference type="RefSeq" id="WP_013444909.1">
    <property type="nucleotide sequence ID" value="NC_014734.1"/>
</dbReference>
<evidence type="ECO:0000256" key="6">
    <source>
        <dbReference type="SAM" id="Phobius"/>
    </source>
</evidence>
<proteinExistence type="predicted"/>
<dbReference type="KEGG" id="ppn:Palpr_1394"/>
<keyword evidence="3 6" id="KW-0812">Transmembrane</keyword>
<comment type="subcellular location">
    <subcellularLocation>
        <location evidence="1">Cell membrane</location>
        <topology evidence="1">Multi-pass membrane protein</topology>
    </subcellularLocation>
</comment>
<feature type="transmembrane region" description="Helical" evidence="6">
    <location>
        <begin position="111"/>
        <end position="133"/>
    </location>
</feature>
<evidence type="ECO:0000313" key="8">
    <source>
        <dbReference type="Proteomes" id="UP000008718"/>
    </source>
</evidence>
<sequence length="207" mass="22995">MIEIIIKGILIGLCISVPLGPIGMLTIQRTLNRGQKYGIATGLGATTSDLIYTVITLFFLSFVLDFIEEHRMMIQLAGSFVVAIFGWYIFRSNPATQPKPNETIKHSLFGDFMTSFGLTLSNPLVLFVLIALFARFEFIGNKTTLIVSVIGITSILGGAILWWSLLTFLVSRFKNKLNMRELKIINQIIGLIIIGIGFVGFILSFLK</sequence>
<evidence type="ECO:0000256" key="3">
    <source>
        <dbReference type="ARBA" id="ARBA00022692"/>
    </source>
</evidence>
<feature type="transmembrane region" description="Helical" evidence="6">
    <location>
        <begin position="72"/>
        <end position="90"/>
    </location>
</feature>
<protein>
    <submittedName>
        <fullName evidence="7">Lysine exporter protein (LYSE/YGGA)</fullName>
    </submittedName>
</protein>
<evidence type="ECO:0000313" key="7">
    <source>
        <dbReference type="EMBL" id="ADQ79540.1"/>
    </source>
</evidence>
<gene>
    <name evidence="7" type="ordered locus">Palpr_1394</name>
</gene>
<accession>E4T496</accession>
<dbReference type="PANTHER" id="PTHR30086">
    <property type="entry name" value="ARGININE EXPORTER PROTEIN ARGO"/>
    <property type="match status" value="1"/>
</dbReference>
<reference key="1">
    <citation type="submission" date="2010-11" db="EMBL/GenBank/DDBJ databases">
        <title>The complete genome of Paludibacter propionicigenes DSM 17365.</title>
        <authorList>
            <consortium name="US DOE Joint Genome Institute (JGI-PGF)"/>
            <person name="Lucas S."/>
            <person name="Copeland A."/>
            <person name="Lapidus A."/>
            <person name="Bruce D."/>
            <person name="Goodwin L."/>
            <person name="Pitluck S."/>
            <person name="Kyrpides N."/>
            <person name="Mavromatis K."/>
            <person name="Ivanova N."/>
            <person name="Munk A.C."/>
            <person name="Brettin T."/>
            <person name="Detter J.C."/>
            <person name="Han C."/>
            <person name="Tapia R."/>
            <person name="Land M."/>
            <person name="Hauser L."/>
            <person name="Markowitz V."/>
            <person name="Cheng J.-F."/>
            <person name="Hugenholtz P."/>
            <person name="Woyke T."/>
            <person name="Wu D."/>
            <person name="Gronow S."/>
            <person name="Wellnitz S."/>
            <person name="Brambilla E."/>
            <person name="Klenk H.-P."/>
            <person name="Eisen J.A."/>
        </authorList>
    </citation>
    <scope>NUCLEOTIDE SEQUENCE</scope>
    <source>
        <strain>WB4</strain>
    </source>
</reference>
<evidence type="ECO:0000256" key="1">
    <source>
        <dbReference type="ARBA" id="ARBA00004651"/>
    </source>
</evidence>
<organism evidence="7 8">
    <name type="scientific">Paludibacter propionicigenes (strain DSM 17365 / JCM 13257 / WB4)</name>
    <dbReference type="NCBI Taxonomy" id="694427"/>
    <lineage>
        <taxon>Bacteria</taxon>
        <taxon>Pseudomonadati</taxon>
        <taxon>Bacteroidota</taxon>
        <taxon>Bacteroidia</taxon>
        <taxon>Bacteroidales</taxon>
        <taxon>Paludibacteraceae</taxon>
        <taxon>Paludibacter</taxon>
    </lineage>
</organism>
<dbReference type="InterPro" id="IPR001123">
    <property type="entry name" value="LeuE-type"/>
</dbReference>
<dbReference type="STRING" id="694427.Palpr_1394"/>
<evidence type="ECO:0000256" key="4">
    <source>
        <dbReference type="ARBA" id="ARBA00022989"/>
    </source>
</evidence>
<dbReference type="OrthoDB" id="7874789at2"/>
<dbReference type="eggNOG" id="COG1280">
    <property type="taxonomic scope" value="Bacteria"/>
</dbReference>
<evidence type="ECO:0000256" key="5">
    <source>
        <dbReference type="ARBA" id="ARBA00023136"/>
    </source>
</evidence>
<name>E4T496_PALPW</name>
<feature type="transmembrane region" description="Helical" evidence="6">
    <location>
        <begin position="145"/>
        <end position="170"/>
    </location>
</feature>
<dbReference type="GO" id="GO:0005886">
    <property type="term" value="C:plasma membrane"/>
    <property type="evidence" value="ECO:0007669"/>
    <property type="project" value="UniProtKB-SubCell"/>
</dbReference>
<feature type="transmembrane region" description="Helical" evidence="6">
    <location>
        <begin position="6"/>
        <end position="27"/>
    </location>
</feature>
<keyword evidence="2" id="KW-1003">Cell membrane</keyword>
<dbReference type="AlphaFoldDB" id="E4T496"/>
<dbReference type="Pfam" id="PF01810">
    <property type="entry name" value="LysE"/>
    <property type="match status" value="1"/>
</dbReference>